<dbReference type="GO" id="GO:0000041">
    <property type="term" value="P:transition metal ion transport"/>
    <property type="evidence" value="ECO:0007669"/>
    <property type="project" value="InterPro"/>
</dbReference>
<feature type="transmembrane region" description="Helical" evidence="7">
    <location>
        <begin position="104"/>
        <end position="127"/>
    </location>
</feature>
<dbReference type="RefSeq" id="WP_148135279.1">
    <property type="nucleotide sequence ID" value="NZ_CP017634.1"/>
</dbReference>
<evidence type="ECO:0000256" key="7">
    <source>
        <dbReference type="SAM" id="Phobius"/>
    </source>
</evidence>
<feature type="transmembrane region" description="Helical" evidence="7">
    <location>
        <begin position="139"/>
        <end position="161"/>
    </location>
</feature>
<evidence type="ECO:0000256" key="3">
    <source>
        <dbReference type="ARBA" id="ARBA00022475"/>
    </source>
</evidence>
<dbReference type="EMBL" id="CP017634">
    <property type="protein sequence ID" value="ATW26011.1"/>
    <property type="molecule type" value="Genomic_DNA"/>
</dbReference>
<proteinExistence type="predicted"/>
<dbReference type="Pfam" id="PF01891">
    <property type="entry name" value="CbiM"/>
    <property type="match status" value="1"/>
</dbReference>
<dbReference type="Gene3D" id="1.10.1760.20">
    <property type="match status" value="1"/>
</dbReference>
<name>A0A3G1KU83_FORW1</name>
<evidence type="ECO:0000256" key="1">
    <source>
        <dbReference type="ARBA" id="ARBA00004651"/>
    </source>
</evidence>
<dbReference type="AlphaFoldDB" id="A0A3G1KU83"/>
<dbReference type="GO" id="GO:0005886">
    <property type="term" value="C:plasma membrane"/>
    <property type="evidence" value="ECO:0007669"/>
    <property type="project" value="UniProtKB-SubCell"/>
</dbReference>
<dbReference type="InterPro" id="IPR002751">
    <property type="entry name" value="CbiM/NikMN"/>
</dbReference>
<keyword evidence="10" id="KW-1185">Reference proteome</keyword>
<evidence type="ECO:0000256" key="6">
    <source>
        <dbReference type="ARBA" id="ARBA00023136"/>
    </source>
</evidence>
<dbReference type="OrthoDB" id="5395048at2"/>
<keyword evidence="5 7" id="KW-1133">Transmembrane helix</keyword>
<reference evidence="9 10" key="1">
    <citation type="submission" date="2016-10" db="EMBL/GenBank/DDBJ databases">
        <title>Complete Genome Sequence of Peptococcaceae strain DCMF.</title>
        <authorList>
            <person name="Edwards R.J."/>
            <person name="Holland S.I."/>
            <person name="Deshpande N.P."/>
            <person name="Wong Y.K."/>
            <person name="Ertan H."/>
            <person name="Manefield M."/>
            <person name="Russell T.L."/>
            <person name="Lee M.J."/>
        </authorList>
    </citation>
    <scope>NUCLEOTIDE SEQUENCE [LARGE SCALE GENOMIC DNA]</scope>
    <source>
        <strain evidence="9 10">DCMF</strain>
    </source>
</reference>
<feature type="transmembrane region" description="Helical" evidence="7">
    <location>
        <begin position="40"/>
        <end position="60"/>
    </location>
</feature>
<dbReference type="Pfam" id="PF13190">
    <property type="entry name" value="PDGLE"/>
    <property type="match status" value="1"/>
</dbReference>
<dbReference type="Proteomes" id="UP000323521">
    <property type="component" value="Chromosome"/>
</dbReference>
<feature type="domain" description="PDGLE" evidence="8">
    <location>
        <begin position="225"/>
        <end position="338"/>
    </location>
</feature>
<comment type="subcellular location">
    <subcellularLocation>
        <location evidence="1">Cell membrane</location>
        <topology evidence="1">Multi-pass membrane protein</topology>
    </subcellularLocation>
</comment>
<accession>A0A3G1KU83</accession>
<evidence type="ECO:0000256" key="4">
    <source>
        <dbReference type="ARBA" id="ARBA00022692"/>
    </source>
</evidence>
<feature type="transmembrane region" description="Helical" evidence="7">
    <location>
        <begin position="181"/>
        <end position="203"/>
    </location>
</feature>
<evidence type="ECO:0000259" key="8">
    <source>
        <dbReference type="Pfam" id="PF13190"/>
    </source>
</evidence>
<evidence type="ECO:0000313" key="9">
    <source>
        <dbReference type="EMBL" id="ATW26011.1"/>
    </source>
</evidence>
<evidence type="ECO:0000256" key="2">
    <source>
        <dbReference type="ARBA" id="ARBA00022448"/>
    </source>
</evidence>
<keyword evidence="4 7" id="KW-0812">Transmembrane</keyword>
<keyword evidence="3" id="KW-1003">Cell membrane</keyword>
<gene>
    <name evidence="9" type="ORF">DCMF_15610</name>
</gene>
<feature type="transmembrane region" description="Helical" evidence="7">
    <location>
        <begin position="318"/>
        <end position="341"/>
    </location>
</feature>
<keyword evidence="6 7" id="KW-0472">Membrane</keyword>
<feature type="transmembrane region" description="Helical" evidence="7">
    <location>
        <begin position="72"/>
        <end position="98"/>
    </location>
</feature>
<feature type="transmembrane region" description="Helical" evidence="7">
    <location>
        <begin position="227"/>
        <end position="247"/>
    </location>
</feature>
<evidence type="ECO:0000313" key="10">
    <source>
        <dbReference type="Proteomes" id="UP000323521"/>
    </source>
</evidence>
<dbReference type="PANTHER" id="PTHR34229:SF1">
    <property type="entry name" value="METAL TRANSPORT PROTEIN HI_1621-RELATED"/>
    <property type="match status" value="1"/>
</dbReference>
<sequence length="345" mass="35868">MHMADALISPAVGGVMWAASAGLAAYSAKKVQADLDESKVPLMGVLGAAVFAAQMINFTIPGTGSSGHLGGGLILAALLGPYAGFLVMASILTIQALFFGDGGLLALGCNIFNMGVYSCFIAYPLLFKPLTKNKFSSGRIFFGATIAAVIGLQLGAFSVVLETLFSGISDLPFGTFVLLMQPIHLAIGVVEGLITTAAITFVWKARPEIIERAAEGKAYGKLSMRKVIVGFALFAVCTGGALSWFASANPDGLEWSMFHTSGKEELEAPGGIHQALAALQEKTAFLPDYGFKQAETAVTETETGSEETWPAVNGGTSLSGLLGGLLTLVFAGMIGAGLRFMKKHA</sequence>
<keyword evidence="2" id="KW-0813">Transport</keyword>
<evidence type="ECO:0000256" key="5">
    <source>
        <dbReference type="ARBA" id="ARBA00022989"/>
    </source>
</evidence>
<dbReference type="PANTHER" id="PTHR34229">
    <property type="entry name" value="METAL TRANSPORT PROTEIN HI_1621-RELATED"/>
    <property type="match status" value="1"/>
</dbReference>
<dbReference type="InterPro" id="IPR025937">
    <property type="entry name" value="PDGLE_dom"/>
</dbReference>
<organism evidence="9 10">
    <name type="scientific">Formimonas warabiya</name>
    <dbReference type="NCBI Taxonomy" id="1761012"/>
    <lineage>
        <taxon>Bacteria</taxon>
        <taxon>Bacillati</taxon>
        <taxon>Bacillota</taxon>
        <taxon>Clostridia</taxon>
        <taxon>Eubacteriales</taxon>
        <taxon>Peptococcaceae</taxon>
        <taxon>Candidatus Formimonas</taxon>
    </lineage>
</organism>
<protein>
    <submittedName>
        <fullName evidence="9">Cobalamin biosynthesis protein CbiM</fullName>
    </submittedName>
</protein>
<dbReference type="KEGG" id="fwa:DCMF_15610"/>